<name>A0AAV2VQM2_9VIBR</name>
<evidence type="ECO:0000256" key="1">
    <source>
        <dbReference type="ARBA" id="ARBA00004651"/>
    </source>
</evidence>
<organism evidence="9 10">
    <name type="scientific">Vibrio nigripulchritudo SOn1</name>
    <dbReference type="NCBI Taxonomy" id="1238450"/>
    <lineage>
        <taxon>Bacteria</taxon>
        <taxon>Pseudomonadati</taxon>
        <taxon>Pseudomonadota</taxon>
        <taxon>Gammaproteobacteria</taxon>
        <taxon>Vibrionales</taxon>
        <taxon>Vibrionaceae</taxon>
        <taxon>Vibrio</taxon>
    </lineage>
</organism>
<comment type="caution">
    <text evidence="9">The sequence shown here is derived from an EMBL/GenBank/DDBJ whole genome shotgun (WGS) entry which is preliminary data.</text>
</comment>
<dbReference type="Proteomes" id="UP000018211">
    <property type="component" value="Unassembled WGS sequence"/>
</dbReference>
<feature type="transmembrane region" description="Helical" evidence="8">
    <location>
        <begin position="228"/>
        <end position="258"/>
    </location>
</feature>
<dbReference type="Gene3D" id="1.10.3470.10">
    <property type="entry name" value="ABC transporter involved in vitamin B12 uptake, BtuC"/>
    <property type="match status" value="1"/>
</dbReference>
<evidence type="ECO:0000313" key="9">
    <source>
        <dbReference type="EMBL" id="CCO46852.1"/>
    </source>
</evidence>
<dbReference type="AlphaFoldDB" id="A0AAV2VQM2"/>
<dbReference type="CDD" id="cd06550">
    <property type="entry name" value="TM_ABC_iron-siderophores_like"/>
    <property type="match status" value="1"/>
</dbReference>
<evidence type="ECO:0000256" key="2">
    <source>
        <dbReference type="ARBA" id="ARBA00007935"/>
    </source>
</evidence>
<evidence type="ECO:0000256" key="6">
    <source>
        <dbReference type="ARBA" id="ARBA00022989"/>
    </source>
</evidence>
<comment type="subcellular location">
    <subcellularLocation>
        <location evidence="1">Cell membrane</location>
        <topology evidence="1">Multi-pass membrane protein</topology>
    </subcellularLocation>
</comment>
<dbReference type="RefSeq" id="WP_022611890.1">
    <property type="nucleotide sequence ID" value="NZ_LK391965.1"/>
</dbReference>
<dbReference type="PANTHER" id="PTHR30472">
    <property type="entry name" value="FERRIC ENTEROBACTIN TRANSPORT SYSTEM PERMEASE PROTEIN"/>
    <property type="match status" value="1"/>
</dbReference>
<feature type="transmembrane region" description="Helical" evidence="8">
    <location>
        <begin position="270"/>
        <end position="292"/>
    </location>
</feature>
<keyword evidence="4" id="KW-1003">Cell membrane</keyword>
<evidence type="ECO:0000256" key="5">
    <source>
        <dbReference type="ARBA" id="ARBA00022692"/>
    </source>
</evidence>
<dbReference type="GO" id="GO:0033214">
    <property type="term" value="P:siderophore-iron import into cell"/>
    <property type="evidence" value="ECO:0007669"/>
    <property type="project" value="TreeGrafter"/>
</dbReference>
<feature type="transmembrane region" description="Helical" evidence="8">
    <location>
        <begin position="112"/>
        <end position="132"/>
    </location>
</feature>
<evidence type="ECO:0000256" key="3">
    <source>
        <dbReference type="ARBA" id="ARBA00022448"/>
    </source>
</evidence>
<dbReference type="PANTHER" id="PTHR30472:SF37">
    <property type="entry name" value="FE(3+) DICITRATE TRANSPORT SYSTEM PERMEASE PROTEIN FECD-RELATED"/>
    <property type="match status" value="1"/>
</dbReference>
<proteinExistence type="inferred from homology"/>
<dbReference type="SUPFAM" id="SSF81345">
    <property type="entry name" value="ABC transporter involved in vitamin B12 uptake, BtuC"/>
    <property type="match status" value="1"/>
</dbReference>
<feature type="transmembrane region" description="Helical" evidence="8">
    <location>
        <begin position="55"/>
        <end position="75"/>
    </location>
</feature>
<feature type="transmembrane region" description="Helical" evidence="8">
    <location>
        <begin position="187"/>
        <end position="207"/>
    </location>
</feature>
<accession>A0AAV2VQM2</accession>
<feature type="transmembrane region" description="Helical" evidence="8">
    <location>
        <begin position="144"/>
        <end position="167"/>
    </location>
</feature>
<keyword evidence="5 8" id="KW-0812">Transmembrane</keyword>
<protein>
    <submittedName>
        <fullName evidence="9">Fe(3+) dicitrate transport system permease protein FecD</fullName>
    </submittedName>
</protein>
<dbReference type="GO" id="GO:0005886">
    <property type="term" value="C:plasma membrane"/>
    <property type="evidence" value="ECO:0007669"/>
    <property type="project" value="UniProtKB-SubCell"/>
</dbReference>
<dbReference type="EMBL" id="CAOF01000102">
    <property type="protein sequence ID" value="CCO46852.1"/>
    <property type="molecule type" value="Genomic_DNA"/>
</dbReference>
<dbReference type="Pfam" id="PF01032">
    <property type="entry name" value="FecCD"/>
    <property type="match status" value="1"/>
</dbReference>
<keyword evidence="7 8" id="KW-0472">Membrane</keyword>
<evidence type="ECO:0000313" key="10">
    <source>
        <dbReference type="Proteomes" id="UP000018211"/>
    </source>
</evidence>
<dbReference type="InterPro" id="IPR037294">
    <property type="entry name" value="ABC_BtuC-like"/>
</dbReference>
<gene>
    <name evidence="9" type="primary">fecD</name>
    <name evidence="9" type="ORF">VIBNISOn1_1900016</name>
</gene>
<comment type="similarity">
    <text evidence="2">Belongs to the binding-protein-dependent transport system permease family. FecCD subfamily.</text>
</comment>
<evidence type="ECO:0000256" key="4">
    <source>
        <dbReference type="ARBA" id="ARBA00022475"/>
    </source>
</evidence>
<dbReference type="InterPro" id="IPR000522">
    <property type="entry name" value="ABC_transptr_permease_BtuC"/>
</dbReference>
<feature type="transmembrane region" description="Helical" evidence="8">
    <location>
        <begin position="299"/>
        <end position="319"/>
    </location>
</feature>
<evidence type="ECO:0000256" key="7">
    <source>
        <dbReference type="ARBA" id="ARBA00023136"/>
    </source>
</evidence>
<keyword evidence="6 8" id="KW-1133">Transmembrane helix</keyword>
<feature type="transmembrane region" description="Helical" evidence="8">
    <location>
        <begin position="87"/>
        <end position="106"/>
    </location>
</feature>
<dbReference type="GO" id="GO:0022857">
    <property type="term" value="F:transmembrane transporter activity"/>
    <property type="evidence" value="ECO:0007669"/>
    <property type="project" value="InterPro"/>
</dbReference>
<evidence type="ECO:0000256" key="8">
    <source>
        <dbReference type="SAM" id="Phobius"/>
    </source>
</evidence>
<sequence>MIRWYSWAAILASVWLLFAVWHISAGAVSISMSDIWSTLTGASNEHEFTLFGYRIPRMIVASLVGAALALSGLLVQGVVRNPLASPDILGVTSGASFAVVLTNIFFNDLPVHWLPFVALTGGAISTLLLLALAKDMLNRPAAFALIGIALAAVFSAGIDFLLVSFPLEINTSMVWLTGSVWGRNWSHIPPLILWLVVLMPFAIYLAYKLDILGLGDEAAHGLGVKVPFVRLLTLIISIALACVAVSICGNIGFIGLVAPHAARMMVRGRHLAIIPSTLLIGAILLLSADLFARILMPPIELPAGVLTAFIGAPYFIYLLSRYKNW</sequence>
<reference evidence="9 10" key="1">
    <citation type="journal article" date="2013" name="ISME J.">
        <title>Comparative genomics of pathogenic lineages of Vibrio nigripulchritudo identifies virulence-associated traits.</title>
        <authorList>
            <person name="Goudenege D."/>
            <person name="Labreuche Y."/>
            <person name="Krin E."/>
            <person name="Ansquer D."/>
            <person name="Mangenot S."/>
            <person name="Calteau A."/>
            <person name="Medigue C."/>
            <person name="Mazel D."/>
            <person name="Polz M.F."/>
            <person name="Le Roux F."/>
        </authorList>
    </citation>
    <scope>NUCLEOTIDE SEQUENCE [LARGE SCALE GENOMIC DNA]</scope>
    <source>
        <strain evidence="9 10">SOn1</strain>
    </source>
</reference>
<keyword evidence="3" id="KW-0813">Transport</keyword>
<dbReference type="FunFam" id="1.10.3470.10:FF:000001">
    <property type="entry name" value="Vitamin B12 ABC transporter permease BtuC"/>
    <property type="match status" value="1"/>
</dbReference>